<sequence length="83" mass="9558">MELSQPDSMWPPDLRPQPHELHGLRPGSIVKLYARTGSAIWCRVAEHRRQEKVFVAEIEDTPCDGLRRGDKLTFTKADVWEVC</sequence>
<gene>
    <name evidence="2" type="ORF">MRX98_10630</name>
</gene>
<dbReference type="Proteomes" id="UP001165427">
    <property type="component" value="Unassembled WGS sequence"/>
</dbReference>
<reference evidence="2" key="1">
    <citation type="submission" date="2022-04" db="EMBL/GenBank/DDBJ databases">
        <title>Desulfatitalea alkaliphila sp. nov., a novel anaerobic sulfate-reducing bacterium isolated from terrestrial mud volcano, Taman Peninsula, Russia.</title>
        <authorList>
            <person name="Khomyakova M.A."/>
            <person name="Merkel A.Y."/>
            <person name="Slobodkin A.I."/>
        </authorList>
    </citation>
    <scope>NUCLEOTIDE SEQUENCE</scope>
    <source>
        <strain evidence="2">M08but</strain>
    </source>
</reference>
<protein>
    <submittedName>
        <fullName evidence="2">Uncharacterized protein</fullName>
    </submittedName>
</protein>
<evidence type="ECO:0000256" key="1">
    <source>
        <dbReference type="SAM" id="MobiDB-lite"/>
    </source>
</evidence>
<organism evidence="2 3">
    <name type="scientific">Desulfatitalea alkaliphila</name>
    <dbReference type="NCBI Taxonomy" id="2929485"/>
    <lineage>
        <taxon>Bacteria</taxon>
        <taxon>Pseudomonadati</taxon>
        <taxon>Thermodesulfobacteriota</taxon>
        <taxon>Desulfobacteria</taxon>
        <taxon>Desulfobacterales</taxon>
        <taxon>Desulfosarcinaceae</taxon>
        <taxon>Desulfatitalea</taxon>
    </lineage>
</organism>
<proteinExistence type="predicted"/>
<accession>A0AA41UK24</accession>
<keyword evidence="3" id="KW-1185">Reference proteome</keyword>
<evidence type="ECO:0000313" key="2">
    <source>
        <dbReference type="EMBL" id="MCJ8501027.1"/>
    </source>
</evidence>
<dbReference type="AlphaFoldDB" id="A0AA41UK24"/>
<name>A0AA41UK24_9BACT</name>
<comment type="caution">
    <text evidence="2">The sequence shown here is derived from an EMBL/GenBank/DDBJ whole genome shotgun (WGS) entry which is preliminary data.</text>
</comment>
<evidence type="ECO:0000313" key="3">
    <source>
        <dbReference type="Proteomes" id="UP001165427"/>
    </source>
</evidence>
<dbReference type="EMBL" id="JALJRB010000010">
    <property type="protein sequence ID" value="MCJ8501027.1"/>
    <property type="molecule type" value="Genomic_DNA"/>
</dbReference>
<feature type="region of interest" description="Disordered" evidence="1">
    <location>
        <begin position="1"/>
        <end position="22"/>
    </location>
</feature>
<dbReference type="RefSeq" id="WP_246907049.1">
    <property type="nucleotide sequence ID" value="NZ_JALJRB010000010.1"/>
</dbReference>